<keyword evidence="4" id="KW-1185">Reference proteome</keyword>
<dbReference type="PANTHER" id="PTHR11839:SF31">
    <property type="entry name" value="ADP-RIBOSE PYROPHOSPHATASE"/>
    <property type="match status" value="1"/>
</dbReference>
<protein>
    <submittedName>
        <fullName evidence="3">ADP-ribose pyrophosphatase</fullName>
        <ecNumber evidence="3">3.6.1.13</ecNumber>
    </submittedName>
</protein>
<dbReference type="EMBL" id="JACHMK010000001">
    <property type="protein sequence ID" value="MBB6334582.1"/>
    <property type="molecule type" value="Genomic_DNA"/>
</dbReference>
<dbReference type="RefSeq" id="WP_184452467.1">
    <property type="nucleotide sequence ID" value="NZ_JACHMK010000001.1"/>
</dbReference>
<evidence type="ECO:0000256" key="1">
    <source>
        <dbReference type="ARBA" id="ARBA00022801"/>
    </source>
</evidence>
<keyword evidence="1 3" id="KW-0378">Hydrolase</keyword>
<dbReference type="InterPro" id="IPR015797">
    <property type="entry name" value="NUDIX_hydrolase-like_dom_sf"/>
</dbReference>
<comment type="caution">
    <text evidence="3">The sequence shown here is derived from an EMBL/GenBank/DDBJ whole genome shotgun (WGS) entry which is preliminary data.</text>
</comment>
<dbReference type="Proteomes" id="UP000617426">
    <property type="component" value="Unassembled WGS sequence"/>
</dbReference>
<evidence type="ECO:0000259" key="2">
    <source>
        <dbReference type="PROSITE" id="PS51462"/>
    </source>
</evidence>
<dbReference type="GO" id="GO:0019693">
    <property type="term" value="P:ribose phosphate metabolic process"/>
    <property type="evidence" value="ECO:0007669"/>
    <property type="project" value="TreeGrafter"/>
</dbReference>
<evidence type="ECO:0000313" key="4">
    <source>
        <dbReference type="Proteomes" id="UP000617426"/>
    </source>
</evidence>
<sequence>MSLEELSAEQAADLRDAKETREVVEHRELWRGRIIGLEEDLVRLSPSGDPVLRQYTEHPGAVAVVAMRGGDGREEVLLERQYRHPVGALLWEIPAGLLDIDGEAPHLAAARELEEEADLLAGRWDVLVDFFTSPGGTDESLRIFLARELSPAPAPFAREDEEADLVLAWVGLDDAVSFVLEGRIHNPSAVAGILAAHAARARKWEGLRPVEAHWLR</sequence>
<gene>
    <name evidence="3" type="ORF">HD592_001147</name>
</gene>
<proteinExistence type="predicted"/>
<name>A0A923IWZ6_9ACTO</name>
<accession>A0A923IWZ6</accession>
<evidence type="ECO:0000313" key="3">
    <source>
        <dbReference type="EMBL" id="MBB6334582.1"/>
    </source>
</evidence>
<dbReference type="PANTHER" id="PTHR11839">
    <property type="entry name" value="UDP/ADP-SUGAR PYROPHOSPHATASE"/>
    <property type="match status" value="1"/>
</dbReference>
<organism evidence="3 4">
    <name type="scientific">Schaalia hyovaginalis</name>
    <dbReference type="NCBI Taxonomy" id="29316"/>
    <lineage>
        <taxon>Bacteria</taxon>
        <taxon>Bacillati</taxon>
        <taxon>Actinomycetota</taxon>
        <taxon>Actinomycetes</taxon>
        <taxon>Actinomycetales</taxon>
        <taxon>Actinomycetaceae</taxon>
        <taxon>Schaalia</taxon>
    </lineage>
</organism>
<reference evidence="3" key="1">
    <citation type="submission" date="2020-08" db="EMBL/GenBank/DDBJ databases">
        <title>Sequencing the genomes of 1000 actinobacteria strains.</title>
        <authorList>
            <person name="Klenk H.-P."/>
        </authorList>
    </citation>
    <scope>NUCLEOTIDE SEQUENCE</scope>
    <source>
        <strain evidence="3">DSM 10695</strain>
    </source>
</reference>
<dbReference type="Gene3D" id="3.90.79.10">
    <property type="entry name" value="Nucleoside Triphosphate Pyrophosphohydrolase"/>
    <property type="match status" value="1"/>
</dbReference>
<dbReference type="PROSITE" id="PS51462">
    <property type="entry name" value="NUDIX"/>
    <property type="match status" value="1"/>
</dbReference>
<dbReference type="InterPro" id="IPR000086">
    <property type="entry name" value="NUDIX_hydrolase_dom"/>
</dbReference>
<dbReference type="Pfam" id="PF00293">
    <property type="entry name" value="NUDIX"/>
    <property type="match status" value="1"/>
</dbReference>
<dbReference type="EC" id="3.6.1.13" evidence="3"/>
<dbReference type="GO" id="GO:0005829">
    <property type="term" value="C:cytosol"/>
    <property type="evidence" value="ECO:0007669"/>
    <property type="project" value="TreeGrafter"/>
</dbReference>
<feature type="domain" description="Nudix hydrolase" evidence="2">
    <location>
        <begin position="56"/>
        <end position="192"/>
    </location>
</feature>
<dbReference type="GO" id="GO:0006753">
    <property type="term" value="P:nucleoside phosphate metabolic process"/>
    <property type="evidence" value="ECO:0007669"/>
    <property type="project" value="TreeGrafter"/>
</dbReference>
<dbReference type="AlphaFoldDB" id="A0A923IWZ6"/>
<dbReference type="SUPFAM" id="SSF55811">
    <property type="entry name" value="Nudix"/>
    <property type="match status" value="1"/>
</dbReference>
<dbReference type="GO" id="GO:0047631">
    <property type="term" value="F:ADP-ribose diphosphatase activity"/>
    <property type="evidence" value="ECO:0007669"/>
    <property type="project" value="UniProtKB-EC"/>
</dbReference>